<feature type="compositionally biased region" description="Basic residues" evidence="1">
    <location>
        <begin position="214"/>
        <end position="223"/>
    </location>
</feature>
<name>A0A0D3HIT9_9ORYZ</name>
<feature type="region of interest" description="Disordered" evidence="1">
    <location>
        <begin position="40"/>
        <end position="80"/>
    </location>
</feature>
<proteinExistence type="predicted"/>
<reference evidence="2" key="1">
    <citation type="journal article" date="2009" name="Rice">
        <title>De Novo Next Generation Sequencing of Plant Genomes.</title>
        <authorList>
            <person name="Rounsley S."/>
            <person name="Marri P.R."/>
            <person name="Yu Y."/>
            <person name="He R."/>
            <person name="Sisneros N."/>
            <person name="Goicoechea J.L."/>
            <person name="Lee S.J."/>
            <person name="Angelova A."/>
            <person name="Kudrna D."/>
            <person name="Luo M."/>
            <person name="Affourtit J."/>
            <person name="Desany B."/>
            <person name="Knight J."/>
            <person name="Niazi F."/>
            <person name="Egholm M."/>
            <person name="Wing R.A."/>
        </authorList>
    </citation>
    <scope>NUCLEOTIDE SEQUENCE [LARGE SCALE GENOMIC DNA]</scope>
    <source>
        <strain evidence="2">cv. IRGC 105608</strain>
    </source>
</reference>
<evidence type="ECO:0000256" key="1">
    <source>
        <dbReference type="SAM" id="MobiDB-lite"/>
    </source>
</evidence>
<evidence type="ECO:0000313" key="3">
    <source>
        <dbReference type="Proteomes" id="UP000026960"/>
    </source>
</evidence>
<reference evidence="2" key="2">
    <citation type="submission" date="2015-03" db="UniProtKB">
        <authorList>
            <consortium name="EnsemblPlants"/>
        </authorList>
    </citation>
    <scope>IDENTIFICATION</scope>
</reference>
<protein>
    <submittedName>
        <fullName evidence="2">Uncharacterized protein</fullName>
    </submittedName>
</protein>
<feature type="compositionally biased region" description="Pro residues" evidence="1">
    <location>
        <begin position="63"/>
        <end position="79"/>
    </location>
</feature>
<dbReference type="AlphaFoldDB" id="A0A0D3HIT9"/>
<dbReference type="HOGENOM" id="CLU_086504_0_0_1"/>
<keyword evidence="3" id="KW-1185">Reference proteome</keyword>
<sequence>MEGRTENDSATYADSGKWQTGNPCLNFFFHVAVIHGARDAPSLPPSQISSARSHPSPNHHRPPPLPTSPSHPPVAPCPPKTDFSVSEVEALFELFKSISGSVIDDGLINKLTNKHAAVIQSEINVPKDRENYQQINKNSTSKIQRASTNGFGNENNASVIRHVRLPCTDKAELSYGTPNMHEDVTNLSTAELKRKRARERYASLTKELKEDGNKKRRDSRKRRKDESIDH</sequence>
<accession>A0A0D3HIT9</accession>
<dbReference type="Gramene" id="OBART11G04650.3">
    <property type="protein sequence ID" value="OBART11G04650.3"/>
    <property type="gene ID" value="OBART11G04650"/>
</dbReference>
<evidence type="ECO:0000313" key="2">
    <source>
        <dbReference type="EnsemblPlants" id="OBART11G04650.3"/>
    </source>
</evidence>
<organism evidence="2">
    <name type="scientific">Oryza barthii</name>
    <dbReference type="NCBI Taxonomy" id="65489"/>
    <lineage>
        <taxon>Eukaryota</taxon>
        <taxon>Viridiplantae</taxon>
        <taxon>Streptophyta</taxon>
        <taxon>Embryophyta</taxon>
        <taxon>Tracheophyta</taxon>
        <taxon>Spermatophyta</taxon>
        <taxon>Magnoliopsida</taxon>
        <taxon>Liliopsida</taxon>
        <taxon>Poales</taxon>
        <taxon>Poaceae</taxon>
        <taxon>BOP clade</taxon>
        <taxon>Oryzoideae</taxon>
        <taxon>Oryzeae</taxon>
        <taxon>Oryzinae</taxon>
        <taxon>Oryza</taxon>
    </lineage>
</organism>
<feature type="region of interest" description="Disordered" evidence="1">
    <location>
        <begin position="191"/>
        <end position="230"/>
    </location>
</feature>
<dbReference type="EnsemblPlants" id="OBART11G04650.3">
    <property type="protein sequence ID" value="OBART11G04650.3"/>
    <property type="gene ID" value="OBART11G04650"/>
</dbReference>
<dbReference type="Proteomes" id="UP000026960">
    <property type="component" value="Chromosome 11"/>
</dbReference>